<accession>A0A1L3JC95</accession>
<evidence type="ECO:0000256" key="5">
    <source>
        <dbReference type="SAM" id="Phobius"/>
    </source>
</evidence>
<dbReference type="Proteomes" id="UP000242561">
    <property type="component" value="Chromosome"/>
</dbReference>
<evidence type="ECO:0000256" key="4">
    <source>
        <dbReference type="ARBA" id="ARBA00023136"/>
    </source>
</evidence>
<dbReference type="EMBL" id="CP018154">
    <property type="protein sequence ID" value="APG62719.1"/>
    <property type="molecule type" value="Genomic_DNA"/>
</dbReference>
<dbReference type="InterPro" id="IPR006694">
    <property type="entry name" value="Fatty_acid_hydroxylase"/>
</dbReference>
<dbReference type="AlphaFoldDB" id="A0A1L3JC95"/>
<keyword evidence="2 5" id="KW-0812">Transmembrane</keyword>
<evidence type="ECO:0000256" key="1">
    <source>
        <dbReference type="ARBA" id="ARBA00004370"/>
    </source>
</evidence>
<evidence type="ECO:0000256" key="2">
    <source>
        <dbReference type="ARBA" id="ARBA00022692"/>
    </source>
</evidence>
<dbReference type="Pfam" id="PF04116">
    <property type="entry name" value="FA_hydroxylase"/>
    <property type="match status" value="1"/>
</dbReference>
<sequence>MKDNIVEWYKSTQGIYNKLFLAFPPGIIFQVILVAATFSFAAMIIEILFIGWLKSSLRKLLKPNVTARIDILTFLIMNSSISSLLGLILSIGLFEYLQGKISAILPSDLGFNTHPILHALLFLIIIDFMDYWIHRLSHESKILWNLHQFHHAAKEMTVITSHRNHPMEVAIHAAKHALIASLLGLPIIEFTSILVLRSVLAGLKHSQLQWKWNWFGKWVLQSPHLHWVHHSTDPAHYNSNYATLFSTWDALFGTYCSPKQDIKNIGLVNERLNSRGFIYDIWICYWGFLHDCAWAVYQFPQKIYSQTFPKK</sequence>
<dbReference type="KEGG" id="sphl:LPB140_07845"/>
<proteinExistence type="predicted"/>
<dbReference type="STRING" id="1913578.LPB140_07845"/>
<dbReference type="InterPro" id="IPR050307">
    <property type="entry name" value="Sterol_Desaturase_Related"/>
</dbReference>
<evidence type="ECO:0000313" key="8">
    <source>
        <dbReference type="Proteomes" id="UP000242561"/>
    </source>
</evidence>
<evidence type="ECO:0000313" key="7">
    <source>
        <dbReference type="EMBL" id="APG62719.1"/>
    </source>
</evidence>
<evidence type="ECO:0000259" key="6">
    <source>
        <dbReference type="Pfam" id="PF04116"/>
    </source>
</evidence>
<keyword evidence="3 5" id="KW-1133">Transmembrane helix</keyword>
<organism evidence="7 8">
    <name type="scientific">Sphingorhabdus lutea</name>
    <dbReference type="NCBI Taxonomy" id="1913578"/>
    <lineage>
        <taxon>Bacteria</taxon>
        <taxon>Pseudomonadati</taxon>
        <taxon>Pseudomonadota</taxon>
        <taxon>Alphaproteobacteria</taxon>
        <taxon>Sphingomonadales</taxon>
        <taxon>Sphingomonadaceae</taxon>
        <taxon>Sphingorhabdus</taxon>
    </lineage>
</organism>
<keyword evidence="8" id="KW-1185">Reference proteome</keyword>
<comment type="subcellular location">
    <subcellularLocation>
        <location evidence="1">Membrane</location>
    </subcellularLocation>
</comment>
<dbReference type="GO" id="GO:0016491">
    <property type="term" value="F:oxidoreductase activity"/>
    <property type="evidence" value="ECO:0007669"/>
    <property type="project" value="InterPro"/>
</dbReference>
<dbReference type="GO" id="GO:0016020">
    <property type="term" value="C:membrane"/>
    <property type="evidence" value="ECO:0007669"/>
    <property type="project" value="UniProtKB-SubCell"/>
</dbReference>
<feature type="transmembrane region" description="Helical" evidence="5">
    <location>
        <begin position="27"/>
        <end position="50"/>
    </location>
</feature>
<protein>
    <recommendedName>
        <fullName evidence="6">Fatty acid hydroxylase domain-containing protein</fullName>
    </recommendedName>
</protein>
<reference evidence="7 8" key="1">
    <citation type="submission" date="2016-11" db="EMBL/GenBank/DDBJ databases">
        <title>Sphingorhabdus sp. LPB0140, isolated from marine environment.</title>
        <authorList>
            <person name="Kim E."/>
            <person name="Yi H."/>
        </authorList>
    </citation>
    <scope>NUCLEOTIDE SEQUENCE [LARGE SCALE GENOMIC DNA]</scope>
    <source>
        <strain evidence="7 8">LPB0140</strain>
    </source>
</reference>
<dbReference type="GO" id="GO:0005506">
    <property type="term" value="F:iron ion binding"/>
    <property type="evidence" value="ECO:0007669"/>
    <property type="project" value="InterPro"/>
</dbReference>
<feature type="domain" description="Fatty acid hydroxylase" evidence="6">
    <location>
        <begin position="120"/>
        <end position="254"/>
    </location>
</feature>
<dbReference type="PANTHER" id="PTHR11863">
    <property type="entry name" value="STEROL DESATURASE"/>
    <property type="match status" value="1"/>
</dbReference>
<feature type="transmembrane region" description="Helical" evidence="5">
    <location>
        <begin position="114"/>
        <end position="133"/>
    </location>
</feature>
<feature type="transmembrane region" description="Helical" evidence="5">
    <location>
        <begin position="71"/>
        <end position="94"/>
    </location>
</feature>
<name>A0A1L3JC95_9SPHN</name>
<evidence type="ECO:0000256" key="3">
    <source>
        <dbReference type="ARBA" id="ARBA00022989"/>
    </source>
</evidence>
<keyword evidence="4 5" id="KW-0472">Membrane</keyword>
<gene>
    <name evidence="7" type="ORF">LPB140_07845</name>
</gene>
<dbReference type="GO" id="GO:0008610">
    <property type="term" value="P:lipid biosynthetic process"/>
    <property type="evidence" value="ECO:0007669"/>
    <property type="project" value="InterPro"/>
</dbReference>